<dbReference type="InterPro" id="IPR036265">
    <property type="entry name" value="HIT-like_sf"/>
</dbReference>
<dbReference type="Pfam" id="PF09830">
    <property type="entry name" value="ATP_transf"/>
    <property type="match status" value="1"/>
</dbReference>
<accession>A0A9P4JPP0</accession>
<dbReference type="PANTHER" id="PTHR38420">
    <property type="entry name" value="AP-4-A PHOSPHORYLASE II"/>
    <property type="match status" value="1"/>
</dbReference>
<evidence type="ECO:0000313" key="3">
    <source>
        <dbReference type="EMBL" id="KAF2202900.1"/>
    </source>
</evidence>
<dbReference type="InterPro" id="IPR045759">
    <property type="entry name" value="Ap4A_phos1/2_N"/>
</dbReference>
<dbReference type="Pfam" id="PF19327">
    <property type="entry name" value="Ap4A_phos_N"/>
    <property type="match status" value="1"/>
</dbReference>
<feature type="domain" description="ATP adenylyltransferase C-terminal" evidence="1">
    <location>
        <begin position="199"/>
        <end position="330"/>
    </location>
</feature>
<dbReference type="Proteomes" id="UP000799536">
    <property type="component" value="Unassembled WGS sequence"/>
</dbReference>
<dbReference type="SUPFAM" id="SSF54197">
    <property type="entry name" value="HIT-like"/>
    <property type="match status" value="1"/>
</dbReference>
<dbReference type="GO" id="GO:0003877">
    <property type="term" value="F:ATP:ADP adenylyltransferase activity"/>
    <property type="evidence" value="ECO:0007669"/>
    <property type="project" value="InterPro"/>
</dbReference>
<protein>
    <submittedName>
        <fullName evidence="3">Ap4A phosphorylase-like protein II</fullName>
    </submittedName>
</protein>
<reference evidence="3" key="1">
    <citation type="journal article" date="2020" name="Stud. Mycol.">
        <title>101 Dothideomycetes genomes: a test case for predicting lifestyles and emergence of pathogens.</title>
        <authorList>
            <person name="Haridas S."/>
            <person name="Albert R."/>
            <person name="Binder M."/>
            <person name="Bloem J."/>
            <person name="Labutti K."/>
            <person name="Salamov A."/>
            <person name="Andreopoulos B."/>
            <person name="Baker S."/>
            <person name="Barry K."/>
            <person name="Bills G."/>
            <person name="Bluhm B."/>
            <person name="Cannon C."/>
            <person name="Castanera R."/>
            <person name="Culley D."/>
            <person name="Daum C."/>
            <person name="Ezra D."/>
            <person name="Gonzalez J."/>
            <person name="Henrissat B."/>
            <person name="Kuo A."/>
            <person name="Liang C."/>
            <person name="Lipzen A."/>
            <person name="Lutzoni F."/>
            <person name="Magnuson J."/>
            <person name="Mondo S."/>
            <person name="Nolan M."/>
            <person name="Ohm R."/>
            <person name="Pangilinan J."/>
            <person name="Park H.-J."/>
            <person name="Ramirez L."/>
            <person name="Alfaro M."/>
            <person name="Sun H."/>
            <person name="Tritt A."/>
            <person name="Yoshinaga Y."/>
            <person name="Zwiers L.-H."/>
            <person name="Turgeon B."/>
            <person name="Goodwin S."/>
            <person name="Spatafora J."/>
            <person name="Crous P."/>
            <person name="Grigoriev I."/>
        </authorList>
    </citation>
    <scope>NUCLEOTIDE SEQUENCE</scope>
    <source>
        <strain evidence="3">ATCC 74209</strain>
    </source>
</reference>
<name>A0A9P4JPP0_9PLEO</name>
<dbReference type="AlphaFoldDB" id="A0A9P4JPP0"/>
<dbReference type="InterPro" id="IPR009163">
    <property type="entry name" value="Ap4A_phos1/2"/>
</dbReference>
<dbReference type="OrthoDB" id="10267950at2759"/>
<evidence type="ECO:0000313" key="4">
    <source>
        <dbReference type="Proteomes" id="UP000799536"/>
    </source>
</evidence>
<feature type="domain" description="Ap4A phosphorylase 1/2 N-terminal" evidence="2">
    <location>
        <begin position="12"/>
        <end position="173"/>
    </location>
</feature>
<evidence type="ECO:0000259" key="1">
    <source>
        <dbReference type="Pfam" id="PF09830"/>
    </source>
</evidence>
<dbReference type="GO" id="GO:0005524">
    <property type="term" value="F:ATP binding"/>
    <property type="evidence" value="ECO:0007669"/>
    <property type="project" value="InterPro"/>
</dbReference>
<dbReference type="Gene3D" id="3.30.428.70">
    <property type="match status" value="1"/>
</dbReference>
<dbReference type="PANTHER" id="PTHR38420:SF3">
    <property type="entry name" value="5',5'''-P-1,P-4-TETRAPHOSPHATE PHOSPHORYLASE 2"/>
    <property type="match status" value="1"/>
</dbReference>
<organism evidence="3 4">
    <name type="scientific">Delitschia confertaspora ATCC 74209</name>
    <dbReference type="NCBI Taxonomy" id="1513339"/>
    <lineage>
        <taxon>Eukaryota</taxon>
        <taxon>Fungi</taxon>
        <taxon>Dikarya</taxon>
        <taxon>Ascomycota</taxon>
        <taxon>Pezizomycotina</taxon>
        <taxon>Dothideomycetes</taxon>
        <taxon>Pleosporomycetidae</taxon>
        <taxon>Pleosporales</taxon>
        <taxon>Delitschiaceae</taxon>
        <taxon>Delitschia</taxon>
    </lineage>
</organism>
<dbReference type="InterPro" id="IPR019200">
    <property type="entry name" value="ATP_adenylylTrfase_C"/>
</dbReference>
<sequence length="343" mass="37809">MLLGLKEPLSGLVEAKFRTAKAAQSLIFSHTELAIIHTTTGIPFQLRYCPALSKKPTSGAAAGKTGKKVDPFENPHPDLLIASVPVNNPTHNLVLNKFPVIPEHFILATKAYKPQTHILEQDDLEITYKCLRLWESEEEGRKGKLFAFFNSGEYSGASQPHRHLQFLPVESMKSGGDCSGWDLLFELNSASPPVGYPEGVPFTHFALVLPSEPTAEDLMRTYQFLYNGAKRAVEKHIRTNPASGFKLYGSEDGSVPISYNLAMTTTTMAICPRRSEGYMLRREDGSEIGFVALNGTTLGGTLMVKNEEEWDVLRTQPKKLDTLLQAIGIPKEPVQDGVVPAQI</sequence>
<dbReference type="GO" id="GO:0009117">
    <property type="term" value="P:nucleotide metabolic process"/>
    <property type="evidence" value="ECO:0007669"/>
    <property type="project" value="InterPro"/>
</dbReference>
<dbReference type="EMBL" id="ML993920">
    <property type="protein sequence ID" value="KAF2202900.1"/>
    <property type="molecule type" value="Genomic_DNA"/>
</dbReference>
<keyword evidence="4" id="KW-1185">Reference proteome</keyword>
<dbReference type="InterPro" id="IPR043171">
    <property type="entry name" value="Ap4A_phos1/2-like"/>
</dbReference>
<gene>
    <name evidence="3" type="ORF">GQ43DRAFT_462007</name>
</gene>
<proteinExistence type="predicted"/>
<evidence type="ECO:0000259" key="2">
    <source>
        <dbReference type="Pfam" id="PF19327"/>
    </source>
</evidence>
<comment type="caution">
    <text evidence="3">The sequence shown here is derived from an EMBL/GenBank/DDBJ whole genome shotgun (WGS) entry which is preliminary data.</text>
</comment>